<dbReference type="EMBL" id="FJOG01000033">
    <property type="protein sequence ID" value="CZR65748.1"/>
    <property type="molecule type" value="Genomic_DNA"/>
</dbReference>
<evidence type="ECO:0000313" key="10">
    <source>
        <dbReference type="EMBL" id="CZR65748.1"/>
    </source>
</evidence>
<dbReference type="OrthoDB" id="5795902at2759"/>
<dbReference type="InterPro" id="IPR013780">
    <property type="entry name" value="Glyco_hydro_b"/>
</dbReference>
<dbReference type="PRINTS" id="PR00740">
    <property type="entry name" value="GLHYDRLASE27"/>
</dbReference>
<dbReference type="Pfam" id="PF17801">
    <property type="entry name" value="Melibiase_C"/>
    <property type="match status" value="1"/>
</dbReference>
<keyword evidence="7" id="KW-1015">Disulfide bond</keyword>
<keyword evidence="5 7" id="KW-0378">Hydrolase</keyword>
<accession>A0A1L7XL54</accession>
<evidence type="ECO:0000256" key="3">
    <source>
        <dbReference type="ARBA" id="ARBA00012755"/>
    </source>
</evidence>
<dbReference type="FunFam" id="3.20.20.70:FF:000286">
    <property type="entry name" value="Alpha-galactosidase"/>
    <property type="match status" value="1"/>
</dbReference>
<dbReference type="Gene3D" id="2.60.40.1180">
    <property type="entry name" value="Golgi alpha-mannosidase II"/>
    <property type="match status" value="1"/>
</dbReference>
<feature type="domain" description="Alpha galactosidase C-terminal" evidence="9">
    <location>
        <begin position="324"/>
        <end position="405"/>
    </location>
</feature>
<dbReference type="InterPro" id="IPR002241">
    <property type="entry name" value="Glyco_hydro_27"/>
</dbReference>
<evidence type="ECO:0000259" key="9">
    <source>
        <dbReference type="Pfam" id="PF17801"/>
    </source>
</evidence>
<evidence type="ECO:0000256" key="7">
    <source>
        <dbReference type="RuleBase" id="RU361168"/>
    </source>
</evidence>
<dbReference type="PANTHER" id="PTHR11452:SF87">
    <property type="entry name" value="ALPHA-GALACTOSIDASE"/>
    <property type="match status" value="1"/>
</dbReference>
<dbReference type="STRING" id="576137.A0A1L7XL54"/>
<dbReference type="Proteomes" id="UP000184330">
    <property type="component" value="Unassembled WGS sequence"/>
</dbReference>
<comment type="catalytic activity">
    <reaction evidence="1 7">
        <text>Hydrolysis of terminal, non-reducing alpha-D-galactose residues in alpha-D-galactosides, including galactose oligosaccharides, galactomannans and galactolipids.</text>
        <dbReference type="EC" id="3.2.1.22"/>
    </reaction>
</comment>
<sequence length="409" mass="44345">MKFNSVVLLSLTSPCLGKIAAAKPQMGWNSWNTFKANINESIIKPTAETLVSSGLAKAGYEYLILDEGWQALTRDGNGRQQANATKFPSGIPALADYVHKLGLKIGIYSDAGIYDCDFFPGSWGNEELDADTYASWDIDYLKYDNCGGFQAGTQSPGERFSIMGNALKNTGRDILYSLCQWGNQFPWFWADQLSDSYRMSGDITSSFAKDNSGVCKTAYCLNTGYAGVSVLTMIRKMRELSGFQSPGSWADMDMLEIGTGTMTEYEEQTHFSFWAALKSPLIIGADITKISNTSLGILLNKEIIAINQDDAGVAVTYLPALSSEGSIQIWAGPLSAGSFGHVVLALNEGGNATSITIPWSGIPELQNSTRASYKVRDVWAAKDLGTIQTGITLLNVSSHQTKVLIVSRA</sequence>
<evidence type="ECO:0000256" key="8">
    <source>
        <dbReference type="SAM" id="SignalP"/>
    </source>
</evidence>
<keyword evidence="4 8" id="KW-0732">Signal</keyword>
<keyword evidence="6 7" id="KW-0326">Glycosidase</keyword>
<name>A0A1L7XL54_9HELO</name>
<proteinExistence type="inferred from homology"/>
<dbReference type="PANTHER" id="PTHR11452">
    <property type="entry name" value="ALPHA-GALACTOSIDASE/ALPHA-N-ACETYLGALACTOSAMINIDASE"/>
    <property type="match status" value="1"/>
</dbReference>
<comment type="similarity">
    <text evidence="2 7">Belongs to the glycosyl hydrolase 27 family.</text>
</comment>
<keyword evidence="11" id="KW-1185">Reference proteome</keyword>
<feature type="chain" id="PRO_5013267683" description="Alpha-galactosidase" evidence="8">
    <location>
        <begin position="18"/>
        <end position="409"/>
    </location>
</feature>
<reference evidence="10 11" key="1">
    <citation type="submission" date="2016-03" db="EMBL/GenBank/DDBJ databases">
        <authorList>
            <person name="Ploux O."/>
        </authorList>
    </citation>
    <scope>NUCLEOTIDE SEQUENCE [LARGE SCALE GENOMIC DNA]</scope>
    <source>
        <strain evidence="10 11">UAMH 11012</strain>
    </source>
</reference>
<evidence type="ECO:0000256" key="5">
    <source>
        <dbReference type="ARBA" id="ARBA00022801"/>
    </source>
</evidence>
<evidence type="ECO:0000256" key="2">
    <source>
        <dbReference type="ARBA" id="ARBA00009743"/>
    </source>
</evidence>
<dbReference type="AlphaFoldDB" id="A0A1L7XL54"/>
<evidence type="ECO:0000313" key="11">
    <source>
        <dbReference type="Proteomes" id="UP000184330"/>
    </source>
</evidence>
<dbReference type="SUPFAM" id="SSF51011">
    <property type="entry name" value="Glycosyl hydrolase domain"/>
    <property type="match status" value="1"/>
</dbReference>
<dbReference type="Gene3D" id="3.20.20.70">
    <property type="entry name" value="Aldolase class I"/>
    <property type="match status" value="1"/>
</dbReference>
<evidence type="ECO:0000256" key="6">
    <source>
        <dbReference type="ARBA" id="ARBA00023295"/>
    </source>
</evidence>
<dbReference type="Pfam" id="PF16499">
    <property type="entry name" value="Melibiase_2"/>
    <property type="match status" value="1"/>
</dbReference>
<gene>
    <name evidence="10" type="ORF">PAC_15648</name>
</gene>
<dbReference type="GO" id="GO:0004557">
    <property type="term" value="F:alpha-galactosidase activity"/>
    <property type="evidence" value="ECO:0007669"/>
    <property type="project" value="UniProtKB-EC"/>
</dbReference>
<dbReference type="InterPro" id="IPR041233">
    <property type="entry name" value="Melibiase_C"/>
</dbReference>
<dbReference type="CDD" id="cd14792">
    <property type="entry name" value="GH27"/>
    <property type="match status" value="1"/>
</dbReference>
<feature type="signal peptide" evidence="8">
    <location>
        <begin position="1"/>
        <end position="17"/>
    </location>
</feature>
<organism evidence="10 11">
    <name type="scientific">Phialocephala subalpina</name>
    <dbReference type="NCBI Taxonomy" id="576137"/>
    <lineage>
        <taxon>Eukaryota</taxon>
        <taxon>Fungi</taxon>
        <taxon>Dikarya</taxon>
        <taxon>Ascomycota</taxon>
        <taxon>Pezizomycotina</taxon>
        <taxon>Leotiomycetes</taxon>
        <taxon>Helotiales</taxon>
        <taxon>Mollisiaceae</taxon>
        <taxon>Phialocephala</taxon>
        <taxon>Phialocephala fortinii species complex</taxon>
    </lineage>
</organism>
<evidence type="ECO:0000256" key="1">
    <source>
        <dbReference type="ARBA" id="ARBA00001255"/>
    </source>
</evidence>
<dbReference type="InterPro" id="IPR017853">
    <property type="entry name" value="GH"/>
</dbReference>
<dbReference type="InterPro" id="IPR013785">
    <property type="entry name" value="Aldolase_TIM"/>
</dbReference>
<dbReference type="GO" id="GO:0005975">
    <property type="term" value="P:carbohydrate metabolic process"/>
    <property type="evidence" value="ECO:0007669"/>
    <property type="project" value="InterPro"/>
</dbReference>
<evidence type="ECO:0000256" key="4">
    <source>
        <dbReference type="ARBA" id="ARBA00022729"/>
    </source>
</evidence>
<protein>
    <recommendedName>
        <fullName evidence="3 7">Alpha-galactosidase</fullName>
        <ecNumber evidence="3 7">3.2.1.22</ecNumber>
    </recommendedName>
    <alternativeName>
        <fullName evidence="7">Melibiase</fullName>
    </alternativeName>
</protein>
<dbReference type="SUPFAM" id="SSF51445">
    <property type="entry name" value="(Trans)glycosidases"/>
    <property type="match status" value="1"/>
</dbReference>
<dbReference type="EC" id="3.2.1.22" evidence="3 7"/>